<dbReference type="NCBIfam" id="TIGR03696">
    <property type="entry name" value="Rhs_assc_core"/>
    <property type="match status" value="1"/>
</dbReference>
<evidence type="ECO:0000256" key="2">
    <source>
        <dbReference type="SAM" id="MobiDB-lite"/>
    </source>
</evidence>
<name>A0A7W7CKF2_9PSEU</name>
<dbReference type="PANTHER" id="PTHR32305:SF17">
    <property type="entry name" value="TRNA NUCLEASE WAPA"/>
    <property type="match status" value="1"/>
</dbReference>
<organism evidence="5 6">
    <name type="scientific">Crossiella cryophila</name>
    <dbReference type="NCBI Taxonomy" id="43355"/>
    <lineage>
        <taxon>Bacteria</taxon>
        <taxon>Bacillati</taxon>
        <taxon>Actinomycetota</taxon>
        <taxon>Actinomycetes</taxon>
        <taxon>Pseudonocardiales</taxon>
        <taxon>Pseudonocardiaceae</taxon>
        <taxon>Crossiella</taxon>
    </lineage>
</organism>
<evidence type="ECO:0000259" key="4">
    <source>
        <dbReference type="Pfam" id="PF25023"/>
    </source>
</evidence>
<dbReference type="Gene3D" id="2.180.10.10">
    <property type="entry name" value="RHS repeat-associated core"/>
    <property type="match status" value="2"/>
</dbReference>
<dbReference type="NCBIfam" id="TIGR01643">
    <property type="entry name" value="YD_repeat_2x"/>
    <property type="match status" value="2"/>
</dbReference>
<reference evidence="5 6" key="1">
    <citation type="submission" date="2020-08" db="EMBL/GenBank/DDBJ databases">
        <title>Sequencing the genomes of 1000 actinobacteria strains.</title>
        <authorList>
            <person name="Klenk H.-P."/>
        </authorList>
    </citation>
    <scope>NUCLEOTIDE SEQUENCE [LARGE SCALE GENOMIC DNA]</scope>
    <source>
        <strain evidence="5 6">DSM 44230</strain>
    </source>
</reference>
<proteinExistence type="predicted"/>
<feature type="region of interest" description="Disordered" evidence="2">
    <location>
        <begin position="1649"/>
        <end position="1680"/>
    </location>
</feature>
<keyword evidence="6" id="KW-1185">Reference proteome</keyword>
<feature type="chain" id="PRO_5030711038" evidence="3">
    <location>
        <begin position="33"/>
        <end position="1916"/>
    </location>
</feature>
<accession>A0A7W7CKF2</accession>
<dbReference type="Pfam" id="PF05593">
    <property type="entry name" value="RHS_repeat"/>
    <property type="match status" value="1"/>
</dbReference>
<feature type="compositionally biased region" description="Basic and acidic residues" evidence="2">
    <location>
        <begin position="1663"/>
        <end position="1680"/>
    </location>
</feature>
<feature type="region of interest" description="Disordered" evidence="2">
    <location>
        <begin position="31"/>
        <end position="97"/>
    </location>
</feature>
<dbReference type="Pfam" id="PF25023">
    <property type="entry name" value="TEN_YD-shell"/>
    <property type="match status" value="1"/>
</dbReference>
<dbReference type="InterPro" id="IPR050708">
    <property type="entry name" value="T6SS_VgrG/RHS"/>
</dbReference>
<dbReference type="PANTHER" id="PTHR32305">
    <property type="match status" value="1"/>
</dbReference>
<sequence>MRHNRSRRAITIGLVAALSLSLVVATASTASAAGGPSVELPEVPSVPVTLVRQGSRGNEKDEAGQSARRGDQAKLPAAQRGDGDYSATALSQSGKGEVAGQTGDFNWSYQLKVPPAAGELMPSLGLGYNSGAVDGLTSASNNQASWVGDGWSLWPGSVERTYGGCQVDLPGNPRDNPLDLCWKSHNATLSLNGTNTALIRDDTTGGWKPKSDNGMRVELIARAEHRNGDNDGEHWRVTTTDGTQYFFGVRIESAATWTVPVYGDDDGEPCYRRDGFAGSWCDQAYRWNLDKVVSPNGDVMVYNYGTELNKYGQNKNTRTADYVRGGWLKSIEYGLREDMPGLAAGGRVEFEVAERCVPGSKCDPKVEANRANFPDVPLDLRCEGPKCDKTWAPSFWTTKRLAKIRTEVRDGAGYRPVDSWTLRHEFPYPKDLGKPALWLAGITHTGHDGGELALPEVSFEGVLKPNRVVKPNDGYSFLNRFRIGAIVSESGAVTSVTYAAPDCTEHTVLTPETNTLRCFPVKWTVPDTWEPRNDYFHKYVVSTVSTSDWIGSEVGSRTDYEYSGGAAWHYDESEFTADKDKTWNQFRGYGKVIVRTGATSEDARKRTKVATTYYRGMHGDKGKPSVKVTDSEGGSVDDHNWLSGIARETTTYLGDTAEVVSKVINEPFWREKPTARRGEHEARIVRDGVIRTFTTLAGNGKQETKTQSFYEDTDPTALVSKVHDFGEVAKAEDDRCVTTKYQRDTAKWLMDRATEVDTIAVACDATARFPEHAISNDRSTYDDRGNVIATQALKSRTAVDKFEHITTSTVKRRDEHGRALEVADALGKVTTTEFTPRVGGPVTQTRTVNPLGFPVTTTVNPATGATLKVSDVDDRTVHSAYDPLGRLTQVWLPGREPAGDNGNKKFSYKISRTQPNVVTTETLGPNGTYLTTKEILDGQLRPRQTQRPTEEGRLLTDIRYDSHGRAFQQSQPFFNGQDVDDQLWMASNSEATPPHTVTEFDGAGRATAEIFKAPQEKWRSTITYGGNWTKVTPPAGGVPTTTLTDARGQVIERRTDAPGPSHDATTYRYTAAGQLSEVKDPENNVWQNEYDLLGRLVVQHDPDKGVTRRTYDNAHRLIETRDARGVVLRTSYDDLGRTTRKEEVRPDRVIKHAEWTYDTVPGGKGLAATSTRWIGNSAYTDSVVSYDLAGRPASTEMVLPESETGIAGRYLTTVKYNDNGSVKSTGIPAVPGVLGAETVTHTFDDFGRLKSTYGGPEGKDDVKYVSDTIYTKYGEQQQLWLGEAGKHSWVSTYYEPDTRRANRTVVDTETAKPMQADVNYTYNPAGLITAMVDQALDKTPDVQCFGYDHLQRLTSAWTPAKTAQPCAAAPSTGNLAGPAPYWQSFTYDKVGGRLTDTQHAAAGNTVRNYAKGGGHRMKSVSAVKPGLAAAAVDEPVYDAVGNTVARKAPSGAGQKLDWDVEGRLVKVTEGDKATEFVYGVSGDRLIRRDPSGTTVYLAGQELHVKGMAKTVTRYYSHGGRMVATRSGDRLDYLATDHHGTVNTSIDSATLKTEQRRQLPFGGARGPQGNFAGDKGFVGGTVDSSAGFTTLGRRQYDADTGRFLSVDPIGDYLDPQQLHGYAYSNNSPISMSDPSGLAVALDDNGCPLATGCGSQKQKQQQSPKPDKQSSARDLLRIPTEKQRTPHAIVHMQLPAGASDEHMKRWARLYQARVAVNMECSNDALERSSMWCVDAIKAEAAADSLYKKLLASEQRKTMDDLKAEVERIWREGKFRDDADGGFTVSACASAEAYVGGGVGGEVCVARDYHGWGWSATLKAGMAPKVGYGGGISIKINEGTIEGLGGSGTWYKVDRVEFGRSDEGDLSASVDVIDAFRGVEAVPMGVGVEHGWSGRAGPGNIEEVRRREKSHQYFPRYGA</sequence>
<dbReference type="Proteomes" id="UP000533598">
    <property type="component" value="Unassembled WGS sequence"/>
</dbReference>
<feature type="domain" description="Teneurin-like YD-shell" evidence="4">
    <location>
        <begin position="1436"/>
        <end position="1628"/>
    </location>
</feature>
<feature type="compositionally biased region" description="Low complexity" evidence="2">
    <location>
        <begin position="31"/>
        <end position="51"/>
    </location>
</feature>
<keyword evidence="1" id="KW-0677">Repeat</keyword>
<protein>
    <submittedName>
        <fullName evidence="5">RHS repeat-associated protein</fullName>
    </submittedName>
</protein>
<comment type="caution">
    <text evidence="5">The sequence shown here is derived from an EMBL/GenBank/DDBJ whole genome shotgun (WGS) entry which is preliminary data.</text>
</comment>
<gene>
    <name evidence="5" type="ORF">HNR67_007554</name>
</gene>
<dbReference type="RefSeq" id="WP_185008008.1">
    <property type="nucleotide sequence ID" value="NZ_BAAAUI010000008.1"/>
</dbReference>
<evidence type="ECO:0000256" key="3">
    <source>
        <dbReference type="SAM" id="SignalP"/>
    </source>
</evidence>
<evidence type="ECO:0000313" key="5">
    <source>
        <dbReference type="EMBL" id="MBB4681436.1"/>
    </source>
</evidence>
<feature type="compositionally biased region" description="Basic and acidic residues" evidence="2">
    <location>
        <begin position="57"/>
        <end position="72"/>
    </location>
</feature>
<dbReference type="EMBL" id="JACHMH010000001">
    <property type="protein sequence ID" value="MBB4681436.1"/>
    <property type="molecule type" value="Genomic_DNA"/>
</dbReference>
<keyword evidence="3" id="KW-0732">Signal</keyword>
<evidence type="ECO:0000313" key="6">
    <source>
        <dbReference type="Proteomes" id="UP000533598"/>
    </source>
</evidence>
<feature type="compositionally biased region" description="Low complexity" evidence="2">
    <location>
        <begin position="1653"/>
        <end position="1662"/>
    </location>
</feature>
<dbReference type="InterPro" id="IPR006530">
    <property type="entry name" value="YD"/>
</dbReference>
<evidence type="ECO:0000256" key="1">
    <source>
        <dbReference type="ARBA" id="ARBA00022737"/>
    </source>
</evidence>
<dbReference type="InterPro" id="IPR056823">
    <property type="entry name" value="TEN-like_YD-shell"/>
</dbReference>
<dbReference type="InterPro" id="IPR022385">
    <property type="entry name" value="Rhs_assc_core"/>
</dbReference>
<feature type="signal peptide" evidence="3">
    <location>
        <begin position="1"/>
        <end position="32"/>
    </location>
</feature>
<dbReference type="InterPro" id="IPR031325">
    <property type="entry name" value="RHS_repeat"/>
</dbReference>